<name>A0A5W7S2K3_SALET</name>
<reference evidence="2" key="1">
    <citation type="submission" date="2018-07" db="EMBL/GenBank/DDBJ databases">
        <authorList>
            <person name="Ashton P.M."/>
            <person name="Dallman T."/>
            <person name="Nair S."/>
            <person name="De Pinna E."/>
            <person name="Peters T."/>
            <person name="Grant K."/>
        </authorList>
    </citation>
    <scope>NUCLEOTIDE SEQUENCE</scope>
    <source>
        <strain evidence="2">242348</strain>
    </source>
</reference>
<keyword evidence="1" id="KW-0175">Coiled coil</keyword>
<gene>
    <name evidence="2" type="ORF">DTU03_24395</name>
</gene>
<protein>
    <submittedName>
        <fullName evidence="2">Uncharacterized protein</fullName>
    </submittedName>
</protein>
<evidence type="ECO:0000256" key="1">
    <source>
        <dbReference type="SAM" id="Coils"/>
    </source>
</evidence>
<organism evidence="2">
    <name type="scientific">Salmonella enterica subsp. enterica serovar Kintambo</name>
    <dbReference type="NCBI Taxonomy" id="1192730"/>
    <lineage>
        <taxon>Bacteria</taxon>
        <taxon>Pseudomonadati</taxon>
        <taxon>Pseudomonadota</taxon>
        <taxon>Gammaproteobacteria</taxon>
        <taxon>Enterobacterales</taxon>
        <taxon>Enterobacteriaceae</taxon>
        <taxon>Salmonella</taxon>
    </lineage>
</organism>
<evidence type="ECO:0000313" key="2">
    <source>
        <dbReference type="EMBL" id="EBX8630603.1"/>
    </source>
</evidence>
<comment type="caution">
    <text evidence="2">The sequence shown here is derived from an EMBL/GenBank/DDBJ whole genome shotgun (WGS) entry which is preliminary data.</text>
</comment>
<sequence>MKDYLKKLCEDYNEKYSELIEQMNREKATCRWGYGVMSAFSIDPYASELLGYKSGRMLKNSSSPGVNKQCYYMDEQNRIIEEITYASHRKKDDEWIVYRDFYIYHENNVIGLFYGSTFENSKAAGLNKIIFMNFKRELAKNKYTFMYDGEYSETDYIYSNDKLIKISQRVWSSFYFERNYIIESNDPLIINESLENGGNVRIYPT</sequence>
<proteinExistence type="predicted"/>
<dbReference type="EMBL" id="AAHMLI010000056">
    <property type="protein sequence ID" value="EBX8630603.1"/>
    <property type="molecule type" value="Genomic_DNA"/>
</dbReference>
<accession>A0A5W7S2K3</accession>
<dbReference type="AlphaFoldDB" id="A0A5W7S2K3"/>
<feature type="coiled-coil region" evidence="1">
    <location>
        <begin position="2"/>
        <end position="29"/>
    </location>
</feature>